<sequence length="91" mass="10434">MNNFSWMNHPAIKNIDARKLAILMDLAKEAEGKSQDKLVPLMVKANAQLKTMNLSFTKEENDLLVDILTQDMSPAEKQKVEMIKRMARTMK</sequence>
<reference evidence="1" key="1">
    <citation type="submission" date="2016-11" db="EMBL/GenBank/DDBJ databases">
        <authorList>
            <person name="Jaros S."/>
            <person name="Januszkiewicz K."/>
            <person name="Wedrychowicz H."/>
        </authorList>
    </citation>
    <scope>NUCLEOTIDE SEQUENCE [LARGE SCALE GENOMIC DNA]</scope>
    <source>
        <strain evidence="1">DSM 15929</strain>
    </source>
</reference>
<organism evidence="1 2">
    <name type="scientific">Anaerocolumna jejuensis DSM 15929</name>
    <dbReference type="NCBI Taxonomy" id="1121322"/>
    <lineage>
        <taxon>Bacteria</taxon>
        <taxon>Bacillati</taxon>
        <taxon>Bacillota</taxon>
        <taxon>Clostridia</taxon>
        <taxon>Lachnospirales</taxon>
        <taxon>Lachnospiraceae</taxon>
        <taxon>Anaerocolumna</taxon>
    </lineage>
</organism>
<keyword evidence="2" id="KW-1185">Reference proteome</keyword>
<protein>
    <submittedName>
        <fullName evidence="1">Uncharacterized protein</fullName>
    </submittedName>
</protein>
<dbReference type="RefSeq" id="WP_073273759.1">
    <property type="nucleotide sequence ID" value="NZ_FRAC01000007.1"/>
</dbReference>
<evidence type="ECO:0000313" key="1">
    <source>
        <dbReference type="EMBL" id="SHJ86507.1"/>
    </source>
</evidence>
<proteinExistence type="predicted"/>
<dbReference type="STRING" id="1121322.SAMN02745136_01156"/>
<dbReference type="OrthoDB" id="1912088at2"/>
<accession>A0A1M6MSS3</accession>
<dbReference type="EMBL" id="FRAC01000007">
    <property type="protein sequence ID" value="SHJ86507.1"/>
    <property type="molecule type" value="Genomic_DNA"/>
</dbReference>
<gene>
    <name evidence="1" type="ORF">SAMN02745136_01156</name>
</gene>
<name>A0A1M6MSS3_9FIRM</name>
<dbReference type="AlphaFoldDB" id="A0A1M6MSS3"/>
<evidence type="ECO:0000313" key="2">
    <source>
        <dbReference type="Proteomes" id="UP000184386"/>
    </source>
</evidence>
<dbReference type="Proteomes" id="UP000184386">
    <property type="component" value="Unassembled WGS sequence"/>
</dbReference>